<evidence type="ECO:0000256" key="7">
    <source>
        <dbReference type="HAMAP-Rule" id="MF_01217"/>
    </source>
</evidence>
<evidence type="ECO:0000256" key="5">
    <source>
        <dbReference type="ARBA" id="ARBA00023098"/>
    </source>
</evidence>
<organism evidence="11 12">
    <name type="scientific">Eubacterium ventriosum ATCC 27560</name>
    <dbReference type="NCBI Taxonomy" id="411463"/>
    <lineage>
        <taxon>Bacteria</taxon>
        <taxon>Bacillati</taxon>
        <taxon>Bacillota</taxon>
        <taxon>Clostridia</taxon>
        <taxon>Eubacteriales</taxon>
        <taxon>Eubacteriaceae</taxon>
        <taxon>Eubacterium</taxon>
    </lineage>
</organism>
<dbReference type="Gene3D" id="1.10.1200.10">
    <property type="entry name" value="ACP-like"/>
    <property type="match status" value="1"/>
</dbReference>
<dbReference type="STRING" id="411463.EUBVEN_02703"/>
<dbReference type="UniPathway" id="UPA00094"/>
<dbReference type="InterPro" id="IPR009081">
    <property type="entry name" value="PP-bd_ACP"/>
</dbReference>
<comment type="subcellular location">
    <subcellularLocation>
        <location evidence="7">Cytoplasm</location>
    </subcellularLocation>
</comment>
<dbReference type="InterPro" id="IPR003231">
    <property type="entry name" value="ACP"/>
</dbReference>
<sequence>MKNERKNKMFEKIKELIAEELGADAATITKETTFDEDLGADSLDLFDLVMKFEDEFEVKIPTEELENIKTVGDVCDYIEKNK</sequence>
<comment type="PTM">
    <text evidence="9">4'-phosphopantetheine is transferred from CoA to a specific serine of apo-ACP by acpS.</text>
</comment>
<name>A5ZAF6_9FIRM</name>
<evidence type="ECO:0000313" key="11">
    <source>
        <dbReference type="EMBL" id="EDM50057.1"/>
    </source>
</evidence>
<accession>A5ZAF6</accession>
<proteinExistence type="inferred from homology"/>
<dbReference type="GO" id="GO:0000035">
    <property type="term" value="F:acyl binding"/>
    <property type="evidence" value="ECO:0007669"/>
    <property type="project" value="TreeGrafter"/>
</dbReference>
<dbReference type="GO" id="GO:0016020">
    <property type="term" value="C:membrane"/>
    <property type="evidence" value="ECO:0007669"/>
    <property type="project" value="GOC"/>
</dbReference>
<evidence type="ECO:0000256" key="3">
    <source>
        <dbReference type="ARBA" id="ARBA00022553"/>
    </source>
</evidence>
<evidence type="ECO:0000256" key="8">
    <source>
        <dbReference type="NCBIfam" id="TIGR00517"/>
    </source>
</evidence>
<dbReference type="Proteomes" id="UP000006000">
    <property type="component" value="Unassembled WGS sequence"/>
</dbReference>
<keyword evidence="2 7" id="KW-0444">Lipid biosynthesis</keyword>
<dbReference type="InterPro" id="IPR036736">
    <property type="entry name" value="ACP-like_sf"/>
</dbReference>
<comment type="caution">
    <text evidence="11">The sequence shown here is derived from an EMBL/GenBank/DDBJ whole genome shotgun (WGS) entry which is preliminary data.</text>
</comment>
<evidence type="ECO:0000259" key="10">
    <source>
        <dbReference type="PROSITE" id="PS50075"/>
    </source>
</evidence>
<keyword evidence="7" id="KW-0963">Cytoplasm</keyword>
<evidence type="ECO:0000256" key="9">
    <source>
        <dbReference type="RuleBase" id="RU003545"/>
    </source>
</evidence>
<dbReference type="AlphaFoldDB" id="A5ZAF6"/>
<dbReference type="PANTHER" id="PTHR20863">
    <property type="entry name" value="ACYL CARRIER PROTEIN"/>
    <property type="match status" value="1"/>
</dbReference>
<dbReference type="SUPFAM" id="SSF47336">
    <property type="entry name" value="ACP-like"/>
    <property type="match status" value="1"/>
</dbReference>
<dbReference type="NCBIfam" id="NF009104">
    <property type="entry name" value="PRK12449.1"/>
    <property type="match status" value="1"/>
</dbReference>
<dbReference type="NCBIfam" id="NF002148">
    <property type="entry name" value="PRK00982.1-2"/>
    <property type="match status" value="1"/>
</dbReference>
<comment type="similarity">
    <text evidence="7">Belongs to the acyl carrier protein (ACP) family.</text>
</comment>
<keyword evidence="4 7" id="KW-0276">Fatty acid metabolism</keyword>
<reference evidence="11 12" key="2">
    <citation type="submission" date="2007-04" db="EMBL/GenBank/DDBJ databases">
        <title>Draft genome sequence of Eubacterium ventriosum (ATCC 27560).</title>
        <authorList>
            <person name="Sudarsanam P."/>
            <person name="Ley R."/>
            <person name="Guruge J."/>
            <person name="Turnbaugh P.J."/>
            <person name="Mahowald M."/>
            <person name="Liep D."/>
            <person name="Gordon J."/>
        </authorList>
    </citation>
    <scope>NUCLEOTIDE SEQUENCE [LARGE SCALE GENOMIC DNA]</scope>
    <source>
        <strain evidence="11 12">ATCC 27560</strain>
    </source>
</reference>
<dbReference type="GO" id="GO:0000036">
    <property type="term" value="F:acyl carrier activity"/>
    <property type="evidence" value="ECO:0007669"/>
    <property type="project" value="UniProtKB-UniRule"/>
</dbReference>
<evidence type="ECO:0000313" key="12">
    <source>
        <dbReference type="Proteomes" id="UP000006000"/>
    </source>
</evidence>
<dbReference type="EMBL" id="AAVL02000038">
    <property type="protein sequence ID" value="EDM50057.1"/>
    <property type="molecule type" value="Genomic_DNA"/>
</dbReference>
<dbReference type="HOGENOM" id="CLU_108696_5_4_9"/>
<gene>
    <name evidence="7 11" type="primary">acpP</name>
    <name evidence="11" type="ORF">EUBVEN_02703</name>
</gene>
<evidence type="ECO:0000256" key="2">
    <source>
        <dbReference type="ARBA" id="ARBA00022516"/>
    </source>
</evidence>
<evidence type="ECO:0000256" key="4">
    <source>
        <dbReference type="ARBA" id="ARBA00022832"/>
    </source>
</evidence>
<comment type="PTM">
    <text evidence="7">4'-phosphopantetheine is transferred from CoA to a specific serine of apo-ACP by AcpS. This modification is essential for activity because fatty acids are bound in thioester linkage to the sulfhydryl of the prosthetic group.</text>
</comment>
<evidence type="ECO:0000256" key="1">
    <source>
        <dbReference type="ARBA" id="ARBA00022450"/>
    </source>
</evidence>
<dbReference type="GO" id="GO:0005829">
    <property type="term" value="C:cytosol"/>
    <property type="evidence" value="ECO:0007669"/>
    <property type="project" value="TreeGrafter"/>
</dbReference>
<evidence type="ECO:0000256" key="6">
    <source>
        <dbReference type="ARBA" id="ARBA00023160"/>
    </source>
</evidence>
<dbReference type="PANTHER" id="PTHR20863:SF76">
    <property type="entry name" value="CARRIER DOMAIN-CONTAINING PROTEIN"/>
    <property type="match status" value="1"/>
</dbReference>
<dbReference type="PROSITE" id="PS50075">
    <property type="entry name" value="CARRIER"/>
    <property type="match status" value="1"/>
</dbReference>
<dbReference type="eggNOG" id="COG0236">
    <property type="taxonomic scope" value="Bacteria"/>
</dbReference>
<dbReference type="GO" id="GO:0009245">
    <property type="term" value="P:lipid A biosynthetic process"/>
    <property type="evidence" value="ECO:0007669"/>
    <property type="project" value="TreeGrafter"/>
</dbReference>
<keyword evidence="1 7" id="KW-0596">Phosphopantetheine</keyword>
<comment type="function">
    <text evidence="7 9">Carrier of the growing fatty acid chain in fatty acid biosynthesis.</text>
</comment>
<keyword evidence="6 7" id="KW-0275">Fatty acid biosynthesis</keyword>
<protein>
    <recommendedName>
        <fullName evidence="7 8">Acyl carrier protein</fullName>
        <shortName evidence="7">ACP</shortName>
    </recommendedName>
</protein>
<dbReference type="HAMAP" id="MF_01217">
    <property type="entry name" value="Acyl_carrier"/>
    <property type="match status" value="1"/>
</dbReference>
<dbReference type="NCBIfam" id="TIGR00517">
    <property type="entry name" value="acyl_carrier"/>
    <property type="match status" value="1"/>
</dbReference>
<feature type="modified residue" description="O-(pantetheine 4'-phosphoryl)serine" evidence="7">
    <location>
        <position position="42"/>
    </location>
</feature>
<feature type="domain" description="Carrier" evidence="10">
    <location>
        <begin position="7"/>
        <end position="82"/>
    </location>
</feature>
<comment type="pathway">
    <text evidence="7 9">Lipid metabolism; fatty acid biosynthesis.</text>
</comment>
<keyword evidence="5 7" id="KW-0443">Lipid metabolism</keyword>
<dbReference type="NCBIfam" id="NF002150">
    <property type="entry name" value="PRK00982.1-4"/>
    <property type="match status" value="1"/>
</dbReference>
<dbReference type="Pfam" id="PF00550">
    <property type="entry name" value="PP-binding"/>
    <property type="match status" value="1"/>
</dbReference>
<reference evidence="11 12" key="1">
    <citation type="submission" date="2007-03" db="EMBL/GenBank/DDBJ databases">
        <authorList>
            <person name="Fulton L."/>
            <person name="Clifton S."/>
            <person name="Fulton B."/>
            <person name="Xu J."/>
            <person name="Minx P."/>
            <person name="Pepin K.H."/>
            <person name="Johnson M."/>
            <person name="Thiruvilangam P."/>
            <person name="Bhonagiri V."/>
            <person name="Nash W.E."/>
            <person name="Mardis E.R."/>
            <person name="Wilson R.K."/>
        </authorList>
    </citation>
    <scope>NUCLEOTIDE SEQUENCE [LARGE SCALE GENOMIC DNA]</scope>
    <source>
        <strain evidence="11 12">ATCC 27560</strain>
    </source>
</reference>
<keyword evidence="3 7" id="KW-0597">Phosphoprotein</keyword>